<dbReference type="AlphaFoldDB" id="A0A1Y2MKG0"/>
<dbReference type="RefSeq" id="WP_125911641.1">
    <property type="nucleotide sequence ID" value="NZ_AP018920.1"/>
</dbReference>
<evidence type="ECO:0000256" key="1">
    <source>
        <dbReference type="ARBA" id="ARBA00023015"/>
    </source>
</evidence>
<evidence type="ECO:0000313" key="4">
    <source>
        <dbReference type="EMBL" id="OSY35740.1"/>
    </source>
</evidence>
<dbReference type="GO" id="GO:0003677">
    <property type="term" value="F:DNA binding"/>
    <property type="evidence" value="ECO:0007669"/>
    <property type="project" value="InterPro"/>
</dbReference>
<comment type="caution">
    <text evidence="4">The sequence shown here is derived from an EMBL/GenBank/DDBJ whole genome shotgun (WGS) entry which is preliminary data.</text>
</comment>
<dbReference type="OrthoDB" id="156285at2"/>
<proteinExistence type="predicted"/>
<keyword evidence="5" id="KW-1185">Reference proteome</keyword>
<gene>
    <name evidence="4" type="primary">yiaJ</name>
    <name evidence="4" type="ORF">BG845_05832</name>
</gene>
<dbReference type="SUPFAM" id="SSF46785">
    <property type="entry name" value="Winged helix' DNA-binding domain"/>
    <property type="match status" value="1"/>
</dbReference>
<dbReference type="EMBL" id="MIGB01000047">
    <property type="protein sequence ID" value="OSY35740.1"/>
    <property type="molecule type" value="Genomic_DNA"/>
</dbReference>
<reference evidence="4 5" key="1">
    <citation type="submission" date="2016-09" db="EMBL/GenBank/DDBJ databases">
        <title>Pseudonocardia autotrophica DSM535, a candidate organism with high potential of specific P450 cytochromes.</title>
        <authorList>
            <person name="Grumaz C."/>
            <person name="Vainshtein Y."/>
            <person name="Kirstahler P."/>
            <person name="Sohn K."/>
        </authorList>
    </citation>
    <scope>NUCLEOTIDE SEQUENCE [LARGE SCALE GENOMIC DNA]</scope>
    <source>
        <strain evidence="4 5">DSM 535</strain>
    </source>
</reference>
<organism evidence="4 5">
    <name type="scientific">Pseudonocardia autotrophica</name>
    <name type="common">Amycolata autotrophica</name>
    <name type="synonym">Nocardia autotrophica</name>
    <dbReference type="NCBI Taxonomy" id="2074"/>
    <lineage>
        <taxon>Bacteria</taxon>
        <taxon>Bacillati</taxon>
        <taxon>Actinomycetota</taxon>
        <taxon>Actinomycetes</taxon>
        <taxon>Pseudonocardiales</taxon>
        <taxon>Pseudonocardiaceae</taxon>
        <taxon>Pseudonocardia</taxon>
    </lineage>
</organism>
<dbReference type="Gene3D" id="3.30.450.40">
    <property type="match status" value="2"/>
</dbReference>
<dbReference type="Proteomes" id="UP000194360">
    <property type="component" value="Unassembled WGS sequence"/>
</dbReference>
<dbReference type="PANTHER" id="PTHR30136">
    <property type="entry name" value="HELIX-TURN-HELIX TRANSCRIPTIONAL REGULATOR, ICLR FAMILY"/>
    <property type="match status" value="1"/>
</dbReference>
<dbReference type="PROSITE" id="PS51077">
    <property type="entry name" value="HTH_ICLR"/>
    <property type="match status" value="1"/>
</dbReference>
<dbReference type="Pfam" id="PF09339">
    <property type="entry name" value="HTH_IclR"/>
    <property type="match status" value="1"/>
</dbReference>
<evidence type="ECO:0000256" key="2">
    <source>
        <dbReference type="ARBA" id="ARBA00023163"/>
    </source>
</evidence>
<dbReference type="InterPro" id="IPR029016">
    <property type="entry name" value="GAF-like_dom_sf"/>
</dbReference>
<evidence type="ECO:0000313" key="5">
    <source>
        <dbReference type="Proteomes" id="UP000194360"/>
    </source>
</evidence>
<dbReference type="GO" id="GO:0045892">
    <property type="term" value="P:negative regulation of DNA-templated transcription"/>
    <property type="evidence" value="ECO:0007669"/>
    <property type="project" value="TreeGrafter"/>
</dbReference>
<keyword evidence="1" id="KW-0805">Transcription regulation</keyword>
<dbReference type="STRING" id="2074.BG845_05832"/>
<dbReference type="GO" id="GO:0003700">
    <property type="term" value="F:DNA-binding transcription factor activity"/>
    <property type="evidence" value="ECO:0007669"/>
    <property type="project" value="TreeGrafter"/>
</dbReference>
<accession>A0A1Y2MKG0</accession>
<dbReference type="SMART" id="SM00346">
    <property type="entry name" value="HTH_ICLR"/>
    <property type="match status" value="1"/>
</dbReference>
<dbReference type="Gene3D" id="1.10.10.10">
    <property type="entry name" value="Winged helix-like DNA-binding domain superfamily/Winged helix DNA-binding domain"/>
    <property type="match status" value="1"/>
</dbReference>
<dbReference type="InterPro" id="IPR050707">
    <property type="entry name" value="HTH_MetabolicPath_Reg"/>
</dbReference>
<protein>
    <submittedName>
        <fullName evidence="4">HTH-type transcriptional regulator YiaJ</fullName>
    </submittedName>
</protein>
<sequence length="234" mass="24659">MSAEVRDGDGPAQSGSLTLDRGLRLLELLANEDREMTVAELATSLGVHRQAVYRLLTTLRAHRLVAEGSSGRYRLGLGVMQLARQANPELRRATAPHLRRLAQELEVTAQCVVAEGDDAVALSVFEPPASVFHLSQHSGARHPLAQGASGLAILMARKPRTSDPDAVRDAREAGYAVSRGRLTAGAVGIAVPLFDGDGHSLDAAIGVVSMGDVDVEHVAGRLLDTARLIADGGI</sequence>
<dbReference type="InterPro" id="IPR036390">
    <property type="entry name" value="WH_DNA-bd_sf"/>
</dbReference>
<dbReference type="InterPro" id="IPR036388">
    <property type="entry name" value="WH-like_DNA-bd_sf"/>
</dbReference>
<feature type="domain" description="HTH iclR-type" evidence="3">
    <location>
        <begin position="16"/>
        <end position="77"/>
    </location>
</feature>
<name>A0A1Y2MKG0_PSEAH</name>
<dbReference type="SUPFAM" id="SSF55781">
    <property type="entry name" value="GAF domain-like"/>
    <property type="match status" value="1"/>
</dbReference>
<evidence type="ECO:0000259" key="3">
    <source>
        <dbReference type="PROSITE" id="PS51077"/>
    </source>
</evidence>
<dbReference type="PANTHER" id="PTHR30136:SF24">
    <property type="entry name" value="HTH-TYPE TRANSCRIPTIONAL REPRESSOR ALLR"/>
    <property type="match status" value="1"/>
</dbReference>
<keyword evidence="2" id="KW-0804">Transcription</keyword>
<dbReference type="InterPro" id="IPR005471">
    <property type="entry name" value="Tscrpt_reg_IclR_N"/>
</dbReference>